<dbReference type="Proteomes" id="UP000179258">
    <property type="component" value="Unassembled WGS sequence"/>
</dbReference>
<evidence type="ECO:0000313" key="2">
    <source>
        <dbReference type="EMBL" id="OHA69036.1"/>
    </source>
</evidence>
<keyword evidence="1" id="KW-0812">Transmembrane</keyword>
<keyword evidence="1" id="KW-1133">Transmembrane helix</keyword>
<feature type="transmembrane region" description="Helical" evidence="1">
    <location>
        <begin position="121"/>
        <end position="138"/>
    </location>
</feature>
<sequence length="149" mass="17107">MSLKTPVKNLKATERGINQNLFLVTVGVTIVAMIMMTVAFFSRGAFPPDKMSMFYLGVVIVYSFHKELLRWLGEDHVERQGEYFVYGWIGLTTSLYVLDFITRGYFSLSPHGEKLFALREIASLTVEILIIFVLTRGLKILKVIWEHRA</sequence>
<accession>A0A1G2R857</accession>
<proteinExistence type="predicted"/>
<feature type="transmembrane region" description="Helical" evidence="1">
    <location>
        <begin position="83"/>
        <end position="101"/>
    </location>
</feature>
<keyword evidence="1" id="KW-0472">Membrane</keyword>
<evidence type="ECO:0000313" key="3">
    <source>
        <dbReference type="Proteomes" id="UP000179258"/>
    </source>
</evidence>
<dbReference type="EMBL" id="MHTX01000002">
    <property type="protein sequence ID" value="OHA69036.1"/>
    <property type="molecule type" value="Genomic_DNA"/>
</dbReference>
<organism evidence="2 3">
    <name type="scientific">Candidatus Wildermuthbacteria bacterium RIFCSPHIGHO2_02_FULL_47_17</name>
    <dbReference type="NCBI Taxonomy" id="1802452"/>
    <lineage>
        <taxon>Bacteria</taxon>
        <taxon>Candidatus Wildermuthiibacteriota</taxon>
    </lineage>
</organism>
<feature type="transmembrane region" description="Helical" evidence="1">
    <location>
        <begin position="21"/>
        <end position="41"/>
    </location>
</feature>
<protein>
    <submittedName>
        <fullName evidence="2">Uncharacterized protein</fullName>
    </submittedName>
</protein>
<name>A0A1G2R857_9BACT</name>
<dbReference type="AlphaFoldDB" id="A0A1G2R857"/>
<reference evidence="2 3" key="1">
    <citation type="journal article" date="2016" name="Nat. Commun.">
        <title>Thousands of microbial genomes shed light on interconnected biogeochemical processes in an aquifer system.</title>
        <authorList>
            <person name="Anantharaman K."/>
            <person name="Brown C.T."/>
            <person name="Hug L.A."/>
            <person name="Sharon I."/>
            <person name="Castelle C.J."/>
            <person name="Probst A.J."/>
            <person name="Thomas B.C."/>
            <person name="Singh A."/>
            <person name="Wilkins M.J."/>
            <person name="Karaoz U."/>
            <person name="Brodie E.L."/>
            <person name="Williams K.H."/>
            <person name="Hubbard S.S."/>
            <person name="Banfield J.F."/>
        </authorList>
    </citation>
    <scope>NUCLEOTIDE SEQUENCE [LARGE SCALE GENOMIC DNA]</scope>
</reference>
<feature type="transmembrane region" description="Helical" evidence="1">
    <location>
        <begin position="53"/>
        <end position="71"/>
    </location>
</feature>
<comment type="caution">
    <text evidence="2">The sequence shown here is derived from an EMBL/GenBank/DDBJ whole genome shotgun (WGS) entry which is preliminary data.</text>
</comment>
<evidence type="ECO:0000256" key="1">
    <source>
        <dbReference type="SAM" id="Phobius"/>
    </source>
</evidence>
<gene>
    <name evidence="2" type="ORF">A3D59_02845</name>
</gene>